<dbReference type="SMART" id="SM00028">
    <property type="entry name" value="TPR"/>
    <property type="match status" value="3"/>
</dbReference>
<dbReference type="InterPro" id="IPR019734">
    <property type="entry name" value="TPR_rpt"/>
</dbReference>
<dbReference type="SUPFAM" id="SSF48452">
    <property type="entry name" value="TPR-like"/>
    <property type="match status" value="1"/>
</dbReference>
<dbReference type="Pfam" id="PF00535">
    <property type="entry name" value="Glycos_transf_2"/>
    <property type="match status" value="1"/>
</dbReference>
<dbReference type="Proteomes" id="UP000564806">
    <property type="component" value="Unassembled WGS sequence"/>
</dbReference>
<keyword evidence="3" id="KW-1185">Reference proteome</keyword>
<evidence type="ECO:0000313" key="3">
    <source>
        <dbReference type="Proteomes" id="UP000564806"/>
    </source>
</evidence>
<dbReference type="PANTHER" id="PTHR43630:SF2">
    <property type="entry name" value="GLYCOSYLTRANSFERASE"/>
    <property type="match status" value="1"/>
</dbReference>
<sequence length="369" mass="42892">MISVSLCMIVRNEEKGLFRCLSTVKEIADEIIIVDTGSTDKTKEVAKSFGAKIYDFEWIDHFAAARNYAFKQATQEYILWLDADDTIAKKDQTLFKELKKTLPSHIHSVTMPYNLAFDSDGNVTSSLRRNRLVRRDSNFQWIGPVHEYLEVGGNIHHSEVCITHQKDKQHTDRNLRIYRKRAEQGEQFSPRDLYYYANELRDHGLHREAVEYYNKFLNTAKGWVEDNIQACLKLAECYGQLGDKEKEFQALCKTLQYDAPRAEFCCRIGAFFLEKNQCKEAIYWYQQAVELPEQAENMGFTNRAYSTWLPHLQLCLCYDRIGEHLQANTHNELALKYAPSHPSMRYNRKYFKTLLGPAYSTGTGIGNKK</sequence>
<evidence type="ECO:0000259" key="1">
    <source>
        <dbReference type="Pfam" id="PF00535"/>
    </source>
</evidence>
<dbReference type="CDD" id="cd02511">
    <property type="entry name" value="Beta4Glucosyltransferase"/>
    <property type="match status" value="1"/>
</dbReference>
<reference evidence="2" key="1">
    <citation type="submission" date="2020-06" db="EMBL/GenBank/DDBJ databases">
        <title>Paenibacillus sp. nov., isolated from soil.</title>
        <authorList>
            <person name="Seo Y.L."/>
        </authorList>
    </citation>
    <scope>NUCLEOTIDE SEQUENCE [LARGE SCALE GENOMIC DNA]</scope>
    <source>
        <strain evidence="2">JW14</strain>
    </source>
</reference>
<organism evidence="2 3">
    <name type="scientific">Paenibacillus agri</name>
    <dbReference type="NCBI Taxonomy" id="2744309"/>
    <lineage>
        <taxon>Bacteria</taxon>
        <taxon>Bacillati</taxon>
        <taxon>Bacillota</taxon>
        <taxon>Bacilli</taxon>
        <taxon>Bacillales</taxon>
        <taxon>Paenibacillaceae</taxon>
        <taxon>Paenibacillus</taxon>
    </lineage>
</organism>
<feature type="domain" description="Glycosyltransferase 2-like" evidence="1">
    <location>
        <begin position="5"/>
        <end position="120"/>
    </location>
</feature>
<accession>A0A850EGY1</accession>
<keyword evidence="2" id="KW-0808">Transferase</keyword>
<dbReference type="SUPFAM" id="SSF53448">
    <property type="entry name" value="Nucleotide-diphospho-sugar transferases"/>
    <property type="match status" value="1"/>
</dbReference>
<dbReference type="GO" id="GO:0016740">
    <property type="term" value="F:transferase activity"/>
    <property type="evidence" value="ECO:0007669"/>
    <property type="project" value="UniProtKB-KW"/>
</dbReference>
<proteinExistence type="predicted"/>
<dbReference type="AlphaFoldDB" id="A0A850EGY1"/>
<dbReference type="InterPro" id="IPR029044">
    <property type="entry name" value="Nucleotide-diphossugar_trans"/>
</dbReference>
<name>A0A850EGY1_9BACL</name>
<dbReference type="EMBL" id="JABWCS010000190">
    <property type="protein sequence ID" value="NUU59656.1"/>
    <property type="molecule type" value="Genomic_DNA"/>
</dbReference>
<dbReference type="Gene3D" id="1.25.40.10">
    <property type="entry name" value="Tetratricopeptide repeat domain"/>
    <property type="match status" value="1"/>
</dbReference>
<comment type="caution">
    <text evidence="2">The sequence shown here is derived from an EMBL/GenBank/DDBJ whole genome shotgun (WGS) entry which is preliminary data.</text>
</comment>
<dbReference type="PANTHER" id="PTHR43630">
    <property type="entry name" value="POLY-BETA-1,6-N-ACETYL-D-GLUCOSAMINE SYNTHASE"/>
    <property type="match status" value="1"/>
</dbReference>
<dbReference type="Gene3D" id="3.90.550.10">
    <property type="entry name" value="Spore Coat Polysaccharide Biosynthesis Protein SpsA, Chain A"/>
    <property type="match status" value="1"/>
</dbReference>
<protein>
    <submittedName>
        <fullName evidence="2">Glycosyltransferase</fullName>
    </submittedName>
</protein>
<gene>
    <name evidence="2" type="ORF">HPT30_04720</name>
</gene>
<dbReference type="InterPro" id="IPR011990">
    <property type="entry name" value="TPR-like_helical_dom_sf"/>
</dbReference>
<dbReference type="RefSeq" id="WP_175370323.1">
    <property type="nucleotide sequence ID" value="NZ_JABWCS010000190.1"/>
</dbReference>
<dbReference type="InterPro" id="IPR001173">
    <property type="entry name" value="Glyco_trans_2-like"/>
</dbReference>
<evidence type="ECO:0000313" key="2">
    <source>
        <dbReference type="EMBL" id="NUU59656.1"/>
    </source>
</evidence>